<evidence type="ECO:0000313" key="1">
    <source>
        <dbReference type="EMBL" id="AKF05682.1"/>
    </source>
</evidence>
<dbReference type="EMBL" id="CP011125">
    <property type="protein sequence ID" value="AKF05682.1"/>
    <property type="molecule type" value="Genomic_DNA"/>
</dbReference>
<evidence type="ECO:0000313" key="2">
    <source>
        <dbReference type="Proteomes" id="UP000034883"/>
    </source>
</evidence>
<dbReference type="Gene3D" id="1.25.10.10">
    <property type="entry name" value="Leucine-rich Repeat Variant"/>
    <property type="match status" value="1"/>
</dbReference>
<name>A0A0F6YIA3_9BACT</name>
<organism evidence="1 2">
    <name type="scientific">Sandaracinus amylolyticus</name>
    <dbReference type="NCBI Taxonomy" id="927083"/>
    <lineage>
        <taxon>Bacteria</taxon>
        <taxon>Pseudomonadati</taxon>
        <taxon>Myxococcota</taxon>
        <taxon>Polyangia</taxon>
        <taxon>Polyangiales</taxon>
        <taxon>Sandaracinaceae</taxon>
        <taxon>Sandaracinus</taxon>
    </lineage>
</organism>
<reference evidence="1 2" key="1">
    <citation type="submission" date="2015-03" db="EMBL/GenBank/DDBJ databases">
        <title>Genome assembly of Sandaracinus amylolyticus DSM 53668.</title>
        <authorList>
            <person name="Sharma G."/>
            <person name="Subramanian S."/>
        </authorList>
    </citation>
    <scope>NUCLEOTIDE SEQUENCE [LARGE SCALE GENOMIC DNA]</scope>
    <source>
        <strain evidence="1 2">DSM 53668</strain>
    </source>
</reference>
<evidence type="ECO:0008006" key="3">
    <source>
        <dbReference type="Google" id="ProtNLM"/>
    </source>
</evidence>
<dbReference type="InterPro" id="IPR016024">
    <property type="entry name" value="ARM-type_fold"/>
</dbReference>
<dbReference type="RefSeq" id="WP_053232929.1">
    <property type="nucleotide sequence ID" value="NZ_CP011125.1"/>
</dbReference>
<dbReference type="KEGG" id="samy:DB32_002831"/>
<dbReference type="Proteomes" id="UP000034883">
    <property type="component" value="Chromosome"/>
</dbReference>
<dbReference type="InterPro" id="IPR011989">
    <property type="entry name" value="ARM-like"/>
</dbReference>
<accession>A0A0F6YIA3</accession>
<dbReference type="OrthoDB" id="438127at2"/>
<keyword evidence="2" id="KW-1185">Reference proteome</keyword>
<proteinExistence type="predicted"/>
<sequence>MSDDEDENSEEYVVLYPQVTREDFERVASELRLVRHHVYEPQGDKEPYEQVWADEDQSTAVHYVEDPISGTHHLWVRGYDTPDLAVDLATRLLSYYPEQLIELARDAKTHDDRVKAIFRLAAGFRRFDPDAFDVFDGYVRHTPDPLLQRATLNAIAMAGWPELVELVERATADEDEQVRQTATRLLEYLRTRRDG</sequence>
<dbReference type="SUPFAM" id="SSF48371">
    <property type="entry name" value="ARM repeat"/>
    <property type="match status" value="1"/>
</dbReference>
<protein>
    <recommendedName>
        <fullName evidence="3">HEAT repeat domain-containing protein</fullName>
    </recommendedName>
</protein>
<dbReference type="AlphaFoldDB" id="A0A0F6YIA3"/>
<dbReference type="STRING" id="927083.DB32_002831"/>
<gene>
    <name evidence="1" type="ORF">DB32_002831</name>
</gene>